<dbReference type="EMBL" id="JBHSPA010000094">
    <property type="protein sequence ID" value="MFC5833560.1"/>
    <property type="molecule type" value="Genomic_DNA"/>
</dbReference>
<sequence length="240" mass="26660">MHAIILAGGRGSRLGRHTAKVPKSLLRLGYQSILEVMILRLRACGFTRVTLCISHLGDQIRDEFGDGARFGITIDYSWDRAPLGTAAPLRHVPDWEAPALVMNGDILTSLDFGALIDAHLRHGGLMTVATHRRLMPVDFGVVDFADDLRVLGIREKPRLPVDIDAGIHVLDPDIKEHLAREQVMDMPELLTALLDQGHEVWAYPFAESWHDIGTPESLAAAVQDFNRETSRYLPARVNHA</sequence>
<dbReference type="Gene3D" id="3.90.550.10">
    <property type="entry name" value="Spore Coat Polysaccharide Biosynthesis Protein SpsA, Chain A"/>
    <property type="match status" value="1"/>
</dbReference>
<organism evidence="2 3">
    <name type="scientific">Nonomuraea insulae</name>
    <dbReference type="NCBI Taxonomy" id="1616787"/>
    <lineage>
        <taxon>Bacteria</taxon>
        <taxon>Bacillati</taxon>
        <taxon>Actinomycetota</taxon>
        <taxon>Actinomycetes</taxon>
        <taxon>Streptosporangiales</taxon>
        <taxon>Streptosporangiaceae</taxon>
        <taxon>Nonomuraea</taxon>
    </lineage>
</organism>
<dbReference type="Proteomes" id="UP001596058">
    <property type="component" value="Unassembled WGS sequence"/>
</dbReference>
<keyword evidence="3" id="KW-1185">Reference proteome</keyword>
<name>A0ABW1D943_9ACTN</name>
<dbReference type="SUPFAM" id="SSF53448">
    <property type="entry name" value="Nucleotide-diphospho-sugar transferases"/>
    <property type="match status" value="1"/>
</dbReference>
<dbReference type="RefSeq" id="WP_379522986.1">
    <property type="nucleotide sequence ID" value="NZ_JBHSPA010000094.1"/>
</dbReference>
<comment type="caution">
    <text evidence="2">The sequence shown here is derived from an EMBL/GenBank/DDBJ whole genome shotgun (WGS) entry which is preliminary data.</text>
</comment>
<protein>
    <submittedName>
        <fullName evidence="2">Sugar phosphate nucleotidyltransferase</fullName>
    </submittedName>
</protein>
<evidence type="ECO:0000259" key="1">
    <source>
        <dbReference type="Pfam" id="PF00483"/>
    </source>
</evidence>
<dbReference type="InterPro" id="IPR050486">
    <property type="entry name" value="Mannose-1P_guanyltransferase"/>
</dbReference>
<dbReference type="PANTHER" id="PTHR22572">
    <property type="entry name" value="SUGAR-1-PHOSPHATE GUANYL TRANSFERASE"/>
    <property type="match status" value="1"/>
</dbReference>
<evidence type="ECO:0000313" key="3">
    <source>
        <dbReference type="Proteomes" id="UP001596058"/>
    </source>
</evidence>
<dbReference type="Pfam" id="PF00483">
    <property type="entry name" value="NTP_transferase"/>
    <property type="match status" value="1"/>
</dbReference>
<gene>
    <name evidence="2" type="ORF">ACFPZ3_57785</name>
</gene>
<evidence type="ECO:0000313" key="2">
    <source>
        <dbReference type="EMBL" id="MFC5833560.1"/>
    </source>
</evidence>
<dbReference type="InterPro" id="IPR029044">
    <property type="entry name" value="Nucleotide-diphossugar_trans"/>
</dbReference>
<dbReference type="InterPro" id="IPR005835">
    <property type="entry name" value="NTP_transferase_dom"/>
</dbReference>
<accession>A0ABW1D943</accession>
<proteinExistence type="predicted"/>
<reference evidence="3" key="1">
    <citation type="journal article" date="2019" name="Int. J. Syst. Evol. Microbiol.">
        <title>The Global Catalogue of Microorganisms (GCM) 10K type strain sequencing project: providing services to taxonomists for standard genome sequencing and annotation.</title>
        <authorList>
            <consortium name="The Broad Institute Genomics Platform"/>
            <consortium name="The Broad Institute Genome Sequencing Center for Infectious Disease"/>
            <person name="Wu L."/>
            <person name="Ma J."/>
        </authorList>
    </citation>
    <scope>NUCLEOTIDE SEQUENCE [LARGE SCALE GENOMIC DNA]</scope>
    <source>
        <strain evidence="3">CCUG 53903</strain>
    </source>
</reference>
<feature type="domain" description="Nucleotidyl transferase" evidence="1">
    <location>
        <begin position="3"/>
        <end position="225"/>
    </location>
</feature>